<feature type="binding site" evidence="22">
    <location>
        <position position="367"/>
    </location>
    <ligand>
        <name>Zn(2+)</name>
        <dbReference type="ChEBI" id="CHEBI:29105"/>
        <note>catalytic</note>
    </ligand>
</feature>
<evidence type="ECO:0000256" key="3">
    <source>
        <dbReference type="ARBA" id="ARBA00004609"/>
    </source>
</evidence>
<keyword evidence="13" id="KW-0378">Hydrolase</keyword>
<protein>
    <recommendedName>
        <fullName evidence="6">Aminopeptidase N</fullName>
        <ecNumber evidence="5">3.4.11.2</ecNumber>
    </recommendedName>
</protein>
<feature type="active site" description="Proton acceptor" evidence="21">
    <location>
        <position position="345"/>
    </location>
</feature>
<dbReference type="SUPFAM" id="SSF63737">
    <property type="entry name" value="Leukotriene A4 hydrolase N-terminal domain"/>
    <property type="match status" value="1"/>
</dbReference>
<evidence type="ECO:0000256" key="5">
    <source>
        <dbReference type="ARBA" id="ARBA00012564"/>
    </source>
</evidence>
<keyword evidence="17" id="KW-0482">Metalloprotease</keyword>
<evidence type="ECO:0000259" key="25">
    <source>
        <dbReference type="Pfam" id="PF01433"/>
    </source>
</evidence>
<dbReference type="InterPro" id="IPR027268">
    <property type="entry name" value="Peptidase_M4/M1_CTD_sf"/>
</dbReference>
<dbReference type="FunFam" id="1.25.50.20:FF:000001">
    <property type="entry name" value="Aminopeptidase"/>
    <property type="match status" value="1"/>
</dbReference>
<dbReference type="InterPro" id="IPR042097">
    <property type="entry name" value="Aminopeptidase_N-like_N_sf"/>
</dbReference>
<dbReference type="GO" id="GO:0008270">
    <property type="term" value="F:zinc ion binding"/>
    <property type="evidence" value="ECO:0007669"/>
    <property type="project" value="InterPro"/>
</dbReference>
<dbReference type="PANTHER" id="PTHR11533:SF294">
    <property type="entry name" value="THYROTROPIN-RELEASING HORMONE-DEGRADING ECTOENZYME"/>
    <property type="match status" value="1"/>
</dbReference>
<keyword evidence="8" id="KW-0449">Lipoprotein</keyword>
<dbReference type="Gene3D" id="2.60.40.1730">
    <property type="entry name" value="tricorn interacting facor f3 domain"/>
    <property type="match status" value="1"/>
</dbReference>
<feature type="domain" description="Aminopeptidase N-like N-terminal" evidence="27">
    <location>
        <begin position="77"/>
        <end position="258"/>
    </location>
</feature>
<dbReference type="GO" id="GO:0005615">
    <property type="term" value="C:extracellular space"/>
    <property type="evidence" value="ECO:0007669"/>
    <property type="project" value="TreeGrafter"/>
</dbReference>
<evidence type="ECO:0000256" key="18">
    <source>
        <dbReference type="ARBA" id="ARBA00023136"/>
    </source>
</evidence>
<keyword evidence="14 22" id="KW-0862">Zinc</keyword>
<evidence type="ECO:0000256" key="15">
    <source>
        <dbReference type="ARBA" id="ARBA00022968"/>
    </source>
</evidence>
<reference evidence="29" key="1">
    <citation type="submission" date="2011-05" db="EMBL/GenBank/DDBJ databases">
        <authorList>
            <person name="Richards S.R."/>
            <person name="Qu J."/>
            <person name="Jiang H."/>
            <person name="Jhangiani S.N."/>
            <person name="Agravi P."/>
            <person name="Goodspeed R."/>
            <person name="Gross S."/>
            <person name="Mandapat C."/>
            <person name="Jackson L."/>
            <person name="Mathew T."/>
            <person name="Pu L."/>
            <person name="Thornton R."/>
            <person name="Saada N."/>
            <person name="Wilczek-Boney K.B."/>
            <person name="Lee S."/>
            <person name="Kovar C."/>
            <person name="Wu Y."/>
            <person name="Scherer S.E."/>
            <person name="Worley K.C."/>
            <person name="Muzny D.M."/>
            <person name="Gibbs R."/>
        </authorList>
    </citation>
    <scope>NUCLEOTIDE SEQUENCE</scope>
    <source>
        <strain evidence="29">Brora</strain>
    </source>
</reference>
<sequence length="1377" mass="157535">MEREGNEKRGVFVQKKILIIGAVFVIITIIVVGLLAHYSTSNVCTRIATDGTEEKTHPTPSAAPPLVDVRLPGTLRPIHYDLLLQPFLTNFTFYGRVVIQIECLHNTDVITLHANNISLRNGSTKLSTDINTRIISYDYDSERQFLQFRLNNQLTAPNVYNLTLHFDGTLNDQLVGFYRSKYDNDRWMATTQFEPTEARRAFPCFDEPAMKAKFTVALAHQKDTISISNMPQIKTVDLKEDNWVMDEYQTTPNMSTYLLAFIVTNFSQTNSKSNGGIDFRVLGFCYIFVTLRIFLFVDMIAIPDFGAGAMENWGLITYRETALLFDEKVSSILNKERVATVIAHELAHQWFGNLVSPSWWDYLWLNEGFAAYMEQFATDKLFAKWKLMDRFIIKMHSVMKDDSLKSSHPVYVPVHNPAQINEIFDSISYIKGSSVIRMMVNFLGEDVFKTGLTAYFSDKAYGNAVQDDLWKHMTNASSNNIDVKKVMDTWTVQTGYPVVTVSRNTQDQSMTFAQKIFQLIPDANTTSDSKWEIPISFTTKSKADFTKTIPVKWIRNTENSVRLTLNDGIPSVTEWIILNVQQTGFYRVNYEKENWKLIIAQLNTVEFNKIHVINRAQLIDDSFNLARAGQLDYEIVLELTNYLVRENEYVPWAAAARSFGYIHTMLKSTEAFGAWQKFLGRLFTPHYEEKKFTEIAAIDDNHITILLQTMFVSYACSLKVGDCITECVSAYGKWIADSTANPLSTSLRDIILCKAIEQGGIKEWNSVWEKFNNSNVGSEKVSLLSALTCTEEPWIITKMLNMLLDPNSGVRTQDSSILAGGISGNKIGRFMLYDYFKENVKKLSEKFVNAFLFPKILKASVPDLNTPYELQQLKRFFNENKEVFVPVQRMEDEQNIPIDIHTNKLLDWLVSRRHCKQQWQSDVQVIRKKINDAIQDMPAVDEIVQLLSGLYINYFHCVRIVELLKETESASRNIFGSYSSKRMKDWQEIVRLYEKDSVYLAEVAQMLIRNVNYEVPSLKKQIIKCQQIEEECKKKEMECTKRAQDLQDKYKHDCKLLGIEGVKIKTELVAQLAQLPKEYDEIAGELKQLKPAEEFYSSFKEFVTERKHADSLPLFNFIINHGNATTFEWLKGVKPKEVRQPPLNISLIDEEDKTDDTIDFGEENEASIDFGDDNDAIDFGDDKSSEISWDIVNDETNGDGNEGIAEGEIALTVFDNPKIRNQLLDELAQLEAFLDQRLHEIQNEDSSLSLNPFQNAPLNLLQPLEAVVKMLSTVRHIVGRLINVKILKLQLIRTFPQHVDRIANTLKQSLLAAEKMIALKEIVAKKSERAKQEGITATPQLELIIKRTTGLQAQIEADVSKRYKNRPVNLMGGVKTL</sequence>
<feature type="domain" description="Peptidase M1 membrane alanine aminopeptidase" evidence="25">
    <location>
        <begin position="297"/>
        <end position="490"/>
    </location>
</feature>
<reference evidence="28" key="2">
    <citation type="submission" date="2015-02" db="UniProtKB">
        <authorList>
            <consortium name="EnsemblMetazoa"/>
        </authorList>
    </citation>
    <scope>IDENTIFICATION</scope>
</reference>
<dbReference type="SUPFAM" id="SSF55486">
    <property type="entry name" value="Metalloproteases ('zincins'), catalytic domain"/>
    <property type="match status" value="1"/>
</dbReference>
<dbReference type="CDD" id="cd09601">
    <property type="entry name" value="M1_APN-Q_like"/>
    <property type="match status" value="1"/>
</dbReference>
<dbReference type="eggNOG" id="KOG1046">
    <property type="taxonomic scope" value="Eukaryota"/>
</dbReference>
<evidence type="ECO:0000256" key="14">
    <source>
        <dbReference type="ARBA" id="ARBA00022833"/>
    </source>
</evidence>
<keyword evidence="15" id="KW-0735">Signal-anchor</keyword>
<dbReference type="PANTHER" id="PTHR11533">
    <property type="entry name" value="PROTEASE M1 ZINC METALLOPROTEASE"/>
    <property type="match status" value="1"/>
</dbReference>
<evidence type="ECO:0000256" key="23">
    <source>
        <dbReference type="PIRSR" id="PIRSR634016-4"/>
    </source>
</evidence>
<dbReference type="Pfam" id="PF17900">
    <property type="entry name" value="Peptidase_M1_N"/>
    <property type="match status" value="1"/>
</dbReference>
<evidence type="ECO:0000256" key="11">
    <source>
        <dbReference type="ARBA" id="ARBA00022723"/>
    </source>
</evidence>
<feature type="domain" description="ERAP1-like C-terminal" evidence="26">
    <location>
        <begin position="575"/>
        <end position="881"/>
    </location>
</feature>
<keyword evidence="7" id="KW-1003">Cell membrane</keyword>
<keyword evidence="9" id="KW-0645">Protease</keyword>
<evidence type="ECO:0000256" key="8">
    <source>
        <dbReference type="ARBA" id="ARBA00022622"/>
    </source>
</evidence>
<name>T1J0H5_STRMM</name>
<dbReference type="HOGENOM" id="CLU_255892_0_0_1"/>
<keyword evidence="18 24" id="KW-0472">Membrane</keyword>
<accession>T1J0H5</accession>
<dbReference type="InterPro" id="IPR008491">
    <property type="entry name" value="CDK5RAP3"/>
</dbReference>
<feature type="site" description="Transition state stabilizer" evidence="23">
    <location>
        <position position="429"/>
    </location>
</feature>
<evidence type="ECO:0000313" key="28">
    <source>
        <dbReference type="EnsemblMetazoa" id="SMAR007021-PA"/>
    </source>
</evidence>
<dbReference type="InterPro" id="IPR024571">
    <property type="entry name" value="ERAP1-like_C_dom"/>
</dbReference>
<dbReference type="GO" id="GO:0006508">
    <property type="term" value="P:proteolysis"/>
    <property type="evidence" value="ECO:0007669"/>
    <property type="project" value="UniProtKB-KW"/>
</dbReference>
<dbReference type="GO" id="GO:0005737">
    <property type="term" value="C:cytoplasm"/>
    <property type="evidence" value="ECO:0007669"/>
    <property type="project" value="TreeGrafter"/>
</dbReference>
<evidence type="ECO:0000256" key="4">
    <source>
        <dbReference type="ARBA" id="ARBA00010136"/>
    </source>
</evidence>
<evidence type="ECO:0000256" key="9">
    <source>
        <dbReference type="ARBA" id="ARBA00022670"/>
    </source>
</evidence>
<dbReference type="OMA" id="FEECANE"/>
<comment type="cofactor">
    <cofactor evidence="22">
        <name>Zn(2+)</name>
        <dbReference type="ChEBI" id="CHEBI:29105"/>
    </cofactor>
    <text evidence="22">Binds 1 zinc ion per subunit.</text>
</comment>
<keyword evidence="20" id="KW-0325">Glycoprotein</keyword>
<evidence type="ECO:0000256" key="24">
    <source>
        <dbReference type="SAM" id="Phobius"/>
    </source>
</evidence>
<dbReference type="Gene3D" id="1.25.50.20">
    <property type="match status" value="1"/>
</dbReference>
<feature type="transmembrane region" description="Helical" evidence="24">
    <location>
        <begin position="17"/>
        <end position="38"/>
    </location>
</feature>
<keyword evidence="19" id="KW-1015">Disulfide bond</keyword>
<dbReference type="InterPro" id="IPR014782">
    <property type="entry name" value="Peptidase_M1_dom"/>
</dbReference>
<keyword evidence="10 24" id="KW-0812">Transmembrane</keyword>
<evidence type="ECO:0000259" key="26">
    <source>
        <dbReference type="Pfam" id="PF11838"/>
    </source>
</evidence>
<dbReference type="EC" id="3.4.11.2" evidence="5"/>
<dbReference type="EnsemblMetazoa" id="SMAR007021-RA">
    <property type="protein sequence ID" value="SMAR007021-PA"/>
    <property type="gene ID" value="SMAR007021"/>
</dbReference>
<evidence type="ECO:0000256" key="22">
    <source>
        <dbReference type="PIRSR" id="PIRSR634016-3"/>
    </source>
</evidence>
<evidence type="ECO:0000256" key="2">
    <source>
        <dbReference type="ARBA" id="ARBA00004606"/>
    </source>
</evidence>
<evidence type="ECO:0000256" key="1">
    <source>
        <dbReference type="ARBA" id="ARBA00000098"/>
    </source>
</evidence>
<keyword evidence="8" id="KW-0336">GPI-anchor</keyword>
<comment type="subcellular location">
    <subcellularLocation>
        <location evidence="3">Cell membrane</location>
        <topology evidence="3">Lipid-anchor</topology>
        <topology evidence="3">GPI-anchor</topology>
    </subcellularLocation>
    <subcellularLocation>
        <location evidence="2">Membrane</location>
        <topology evidence="2">Single-pass type II membrane protein</topology>
    </subcellularLocation>
</comment>
<dbReference type="PhylomeDB" id="T1J0H5"/>
<keyword evidence="16 24" id="KW-1133">Transmembrane helix</keyword>
<proteinExistence type="inferred from homology"/>
<evidence type="ECO:0000256" key="17">
    <source>
        <dbReference type="ARBA" id="ARBA00023049"/>
    </source>
</evidence>
<evidence type="ECO:0000256" key="21">
    <source>
        <dbReference type="PIRSR" id="PIRSR634016-1"/>
    </source>
</evidence>
<dbReference type="GO" id="GO:0005886">
    <property type="term" value="C:plasma membrane"/>
    <property type="evidence" value="ECO:0007669"/>
    <property type="project" value="UniProtKB-SubCell"/>
</dbReference>
<dbReference type="eggNOG" id="KOG2607">
    <property type="taxonomic scope" value="Eukaryota"/>
</dbReference>
<dbReference type="InterPro" id="IPR050344">
    <property type="entry name" value="Peptidase_M1_aminopeptidases"/>
</dbReference>
<dbReference type="GO" id="GO:0043171">
    <property type="term" value="P:peptide catabolic process"/>
    <property type="evidence" value="ECO:0007669"/>
    <property type="project" value="TreeGrafter"/>
</dbReference>
<dbReference type="Gene3D" id="1.10.390.10">
    <property type="entry name" value="Neutral Protease Domain 2"/>
    <property type="match status" value="1"/>
</dbReference>
<evidence type="ECO:0000256" key="7">
    <source>
        <dbReference type="ARBA" id="ARBA00022475"/>
    </source>
</evidence>
<dbReference type="EMBL" id="JH431734">
    <property type="status" value="NOT_ANNOTATED_CDS"/>
    <property type="molecule type" value="Genomic_DNA"/>
</dbReference>
<keyword evidence="29" id="KW-1185">Reference proteome</keyword>
<feature type="binding site" evidence="22">
    <location>
        <position position="344"/>
    </location>
    <ligand>
        <name>Zn(2+)</name>
        <dbReference type="ChEBI" id="CHEBI:29105"/>
        <note>catalytic</note>
    </ligand>
</feature>
<evidence type="ECO:0000256" key="16">
    <source>
        <dbReference type="ARBA" id="ARBA00022989"/>
    </source>
</evidence>
<dbReference type="FunFam" id="2.60.40.1910:FF:000008">
    <property type="entry name" value="Aminopeptidase"/>
    <property type="match status" value="1"/>
</dbReference>
<evidence type="ECO:0000256" key="20">
    <source>
        <dbReference type="ARBA" id="ARBA00023180"/>
    </source>
</evidence>
<dbReference type="Proteomes" id="UP000014500">
    <property type="component" value="Unassembled WGS sequence"/>
</dbReference>
<comment type="similarity">
    <text evidence="4">Belongs to the peptidase M1 family.</text>
</comment>
<dbReference type="FunFam" id="1.10.390.10:FF:000016">
    <property type="entry name" value="Glutamyl aminopeptidase"/>
    <property type="match status" value="1"/>
</dbReference>
<evidence type="ECO:0000256" key="6">
    <source>
        <dbReference type="ARBA" id="ARBA00015611"/>
    </source>
</evidence>
<dbReference type="Pfam" id="PF11838">
    <property type="entry name" value="ERAP1_C"/>
    <property type="match status" value="1"/>
</dbReference>
<keyword evidence="11 22" id="KW-0479">Metal-binding</keyword>
<keyword evidence="12" id="KW-0732">Signal</keyword>
<evidence type="ECO:0000256" key="10">
    <source>
        <dbReference type="ARBA" id="ARBA00022692"/>
    </source>
</evidence>
<dbReference type="GO" id="GO:0098552">
    <property type="term" value="C:side of membrane"/>
    <property type="evidence" value="ECO:0007669"/>
    <property type="project" value="UniProtKB-KW"/>
</dbReference>
<dbReference type="Pfam" id="PF01433">
    <property type="entry name" value="Peptidase_M1"/>
    <property type="match status" value="1"/>
</dbReference>
<dbReference type="GO" id="GO:0042277">
    <property type="term" value="F:peptide binding"/>
    <property type="evidence" value="ECO:0007669"/>
    <property type="project" value="TreeGrafter"/>
</dbReference>
<evidence type="ECO:0000259" key="27">
    <source>
        <dbReference type="Pfam" id="PF17900"/>
    </source>
</evidence>
<evidence type="ECO:0000256" key="13">
    <source>
        <dbReference type="ARBA" id="ARBA00022801"/>
    </source>
</evidence>
<dbReference type="InterPro" id="IPR034016">
    <property type="entry name" value="M1_APN-typ"/>
</dbReference>
<dbReference type="InterPro" id="IPR001930">
    <property type="entry name" value="Peptidase_M1"/>
</dbReference>
<dbReference type="Gene3D" id="2.60.40.1910">
    <property type="match status" value="1"/>
</dbReference>
<evidence type="ECO:0000313" key="29">
    <source>
        <dbReference type="Proteomes" id="UP000014500"/>
    </source>
</evidence>
<dbReference type="STRING" id="126957.T1J0H5"/>
<dbReference type="GO" id="GO:0016285">
    <property type="term" value="F:alanyl aminopeptidase activity"/>
    <property type="evidence" value="ECO:0007669"/>
    <property type="project" value="UniProtKB-EC"/>
</dbReference>
<dbReference type="PRINTS" id="PR00756">
    <property type="entry name" value="ALADIPTASE"/>
</dbReference>
<dbReference type="InterPro" id="IPR045357">
    <property type="entry name" value="Aminopeptidase_N-like_N"/>
</dbReference>
<evidence type="ECO:0000256" key="12">
    <source>
        <dbReference type="ARBA" id="ARBA00022729"/>
    </source>
</evidence>
<dbReference type="Pfam" id="PF05600">
    <property type="entry name" value="CDK5RAP3"/>
    <property type="match status" value="1"/>
</dbReference>
<feature type="binding site" evidence="22">
    <location>
        <position position="348"/>
    </location>
    <ligand>
        <name>Zn(2+)</name>
        <dbReference type="ChEBI" id="CHEBI:29105"/>
        <note>catalytic</note>
    </ligand>
</feature>
<dbReference type="GO" id="GO:0070006">
    <property type="term" value="F:metalloaminopeptidase activity"/>
    <property type="evidence" value="ECO:0007669"/>
    <property type="project" value="TreeGrafter"/>
</dbReference>
<organism evidence="28 29">
    <name type="scientific">Strigamia maritima</name>
    <name type="common">European centipede</name>
    <name type="synonym">Geophilus maritimus</name>
    <dbReference type="NCBI Taxonomy" id="126957"/>
    <lineage>
        <taxon>Eukaryota</taxon>
        <taxon>Metazoa</taxon>
        <taxon>Ecdysozoa</taxon>
        <taxon>Arthropoda</taxon>
        <taxon>Myriapoda</taxon>
        <taxon>Chilopoda</taxon>
        <taxon>Pleurostigmophora</taxon>
        <taxon>Geophilomorpha</taxon>
        <taxon>Linotaeniidae</taxon>
        <taxon>Strigamia</taxon>
    </lineage>
</organism>
<comment type="catalytic activity">
    <reaction evidence="1">
        <text>Release of an N-terminal amino acid, Xaa-|-Yaa- from a peptide, amide or arylamide. Xaa is preferably Ala, but may be most amino acids including Pro (slow action). When a terminal hydrophobic residue is followed by a prolyl residue, the two may be released as an intact Xaa-Pro dipeptide.</text>
        <dbReference type="EC" id="3.4.11.2"/>
    </reaction>
</comment>
<evidence type="ECO:0000256" key="19">
    <source>
        <dbReference type="ARBA" id="ARBA00023157"/>
    </source>
</evidence>
<dbReference type="FunFam" id="2.60.40.1730:FF:000012">
    <property type="entry name" value="Aminopeptidase N"/>
    <property type="match status" value="1"/>
</dbReference>